<proteinExistence type="inferred from homology"/>
<protein>
    <recommendedName>
        <fullName evidence="8">Pentatricopeptide repeat-containing protein</fullName>
    </recommendedName>
</protein>
<keyword evidence="2" id="KW-0677">Repeat</keyword>
<dbReference type="Gene3D" id="1.25.40.10">
    <property type="entry name" value="Tetratricopeptide repeat domain"/>
    <property type="match status" value="3"/>
</dbReference>
<dbReference type="PANTHER" id="PTHR47447:SF17">
    <property type="entry name" value="OS12G0638900 PROTEIN"/>
    <property type="match status" value="1"/>
</dbReference>
<reference evidence="6 7" key="1">
    <citation type="journal article" date="2020" name="Elife">
        <title>Loss of centromere function drives karyotype evolution in closely related Malassezia species.</title>
        <authorList>
            <person name="Sankaranarayanan S.R."/>
            <person name="Ianiri G."/>
            <person name="Coelho M.A."/>
            <person name="Reza M.H."/>
            <person name="Thimmappa B.C."/>
            <person name="Ganguly P."/>
            <person name="Vadnala R.N."/>
            <person name="Sun S."/>
            <person name="Siddharthan R."/>
            <person name="Tellgren-Roth C."/>
            <person name="Dawson T.L."/>
            <person name="Heitman J."/>
            <person name="Sanyal K."/>
        </authorList>
    </citation>
    <scope>NUCLEOTIDE SEQUENCE [LARGE SCALE GENOMIC DNA]</scope>
    <source>
        <strain evidence="6">CBS14141</strain>
    </source>
</reference>
<feature type="compositionally biased region" description="Low complexity" evidence="5">
    <location>
        <begin position="85"/>
        <end position="104"/>
    </location>
</feature>
<sequence>MGSLGVALRRGIDDTATRLAPHALRWLWLYTLELPPMLFARRAACHERRPPRRSAVPPIAAAPGVLRADAWRVPSAACTEQRRGAQSAAASSAPPAPPADAASASAPLCAHTPFEQTRADVLAALDALAGAPPTAVRRTVVRVLDTLADLPRTAPDACIAALRHDAGVRIAALAQQHAACAAFAPEAAVLCGDLDAALAALGALLAAHTPQLEHVQRLHEAGHVRRMRSDPVLRDVYRACKAVLGDAQRRVHAEQRARNADAPTARAVSTWLWAHPLVMALAQPVFPKVCQAIYSVLAALRNPVAHVAALRASLAPERAARAAALVAVALANRGAAEVGARIVLASEADGVPLAERAVRRVLRVLIEARGRRIVIAPLIALLDARGVAQSAPATHRLLALYYADEGDAARAEARLARLAAAGADAAQLRQHVALLLAAHAGDVEGVAQLYGAVYARTLADAMADRSAREVGLYVYHQLRAYARRGDLRGAHALFGAYAAHRRVSESMCHVLLALSRQHGHADAALHLVAEMDAAQVRVSSSTLAQLVRALGAAHLPERAASVVQWYAVRGVRIDRRVYVALLNAYVEAGHWAAVFGTFRWMQAQVDPALRPDAATYTTMLKAHILHGTPVHQVLRLLHTMRTHGFVPDERAYALVLQSACDARQLALAESLFALLDTALRTTHGGATRHHYTILLHALLQAGDLRTAQHYLGQMRAAGLEPSHVTYGVLIKAYAAAGEDVAAVAHDLALQLSDEAERAHEGAGAGAEAPAHGDGPPFEDLLVPLIHTHGRRGELAVAEQLFARLRDALAPEPPSIRAWTTLLNAYRYANDTRGVLRTWDELYLHVLERTAPSGEPRMGAHQTGMLCVPLSVVISALSDAGHFRKIAAVWARVKRDGFAFDAQNFNHLAVALARAGRIREALQLIEHVLPNRPPALEAAVHAAPPPDTEADEARYARNPLYQPRARAAEGPWDPRTLAPRRKADPTQAHTPPGTPTAPVDVGTARHALFDDVDDTAAADDIDLAPWLDRALLVPPSVWYASYDTLREVCAAVDQQGGTMRRKRAAPPGARAEGASALAAPGHAPESVAEALHAFPVAAMRLAEYEHRAALFDAPDP</sequence>
<evidence type="ECO:0000256" key="1">
    <source>
        <dbReference type="ARBA" id="ARBA00006192"/>
    </source>
</evidence>
<evidence type="ECO:0000256" key="2">
    <source>
        <dbReference type="ARBA" id="ARBA00022737"/>
    </source>
</evidence>
<evidence type="ECO:0000256" key="5">
    <source>
        <dbReference type="SAM" id="MobiDB-lite"/>
    </source>
</evidence>
<comment type="function">
    <text evidence="3">Regulates mitochondrial small subunit maturation by controlling 15S rRNA 5'-end processing. Localizes to the 5' precursor of the 15S rRNA in a position that is subsequently occupied by mS47 in the mature yeast mtSSU. Uses structure and sequence-specific RNA recognition, binding to a single-stranded region of the precursor and specifically recognizing bases -6 to -1. The exchange of Ccm1 for mS47 is coupled to the irreversible removal of precursor rRNA that is accompanied by conformational changes of the mitoribosomal proteins uS5m and mS26. These conformational changes signal completion of 5'-end rRNA processing through protection of the mature 5'-end of the 15S rRNA and stabilization of mS47. The removal of the 5' precursor together with the dissociation of Ccm1 may be catalyzed by the 5'-3' exoribonuclease Pet127. Involved in the specific removal of group I introns in mitochondrial encoded transcripts.</text>
</comment>
<dbReference type="InterPro" id="IPR002885">
    <property type="entry name" value="PPR_rpt"/>
</dbReference>
<dbReference type="PANTHER" id="PTHR47447">
    <property type="entry name" value="OS03G0856100 PROTEIN"/>
    <property type="match status" value="1"/>
</dbReference>
<evidence type="ECO:0000256" key="4">
    <source>
        <dbReference type="ARBA" id="ARBA00044511"/>
    </source>
</evidence>
<comment type="similarity">
    <text evidence="1">Belongs to the CCM1 family.</text>
</comment>
<organism evidence="6 7">
    <name type="scientific">Malassezia furfur</name>
    <name type="common">Pityriasis versicolor infection agent</name>
    <name type="synonym">Pityrosporum furfur</name>
    <dbReference type="NCBI Taxonomy" id="55194"/>
    <lineage>
        <taxon>Eukaryota</taxon>
        <taxon>Fungi</taxon>
        <taxon>Dikarya</taxon>
        <taxon>Basidiomycota</taxon>
        <taxon>Ustilaginomycotina</taxon>
        <taxon>Malasseziomycetes</taxon>
        <taxon>Malasseziales</taxon>
        <taxon>Malasseziaceae</taxon>
        <taxon>Malassezia</taxon>
    </lineage>
</organism>
<comment type="subunit">
    <text evidence="4">Binds to mitochondrial small subunit 15S rRNA.</text>
</comment>
<feature type="region of interest" description="Disordered" evidence="5">
    <location>
        <begin position="959"/>
        <end position="1000"/>
    </location>
</feature>
<dbReference type="Pfam" id="PF13041">
    <property type="entry name" value="PPR_2"/>
    <property type="match status" value="1"/>
</dbReference>
<accession>A0ABY8EVZ1</accession>
<evidence type="ECO:0008006" key="8">
    <source>
        <dbReference type="Google" id="ProtNLM"/>
    </source>
</evidence>
<name>A0ABY8EVZ1_MALFU</name>
<evidence type="ECO:0000313" key="7">
    <source>
        <dbReference type="Proteomes" id="UP000818624"/>
    </source>
</evidence>
<dbReference type="InterPro" id="IPR011990">
    <property type="entry name" value="TPR-like_helical_dom_sf"/>
</dbReference>
<gene>
    <name evidence="6" type="ORF">GLX27_004453</name>
</gene>
<dbReference type="NCBIfam" id="TIGR00756">
    <property type="entry name" value="PPR"/>
    <property type="match status" value="1"/>
</dbReference>
<dbReference type="Proteomes" id="UP000818624">
    <property type="component" value="Chromosome 6"/>
</dbReference>
<feature type="region of interest" description="Disordered" evidence="5">
    <location>
        <begin position="82"/>
        <end position="104"/>
    </location>
</feature>
<dbReference type="EMBL" id="CP046239">
    <property type="protein sequence ID" value="WFD49768.1"/>
    <property type="molecule type" value="Genomic_DNA"/>
</dbReference>
<keyword evidence="7" id="KW-1185">Reference proteome</keyword>
<evidence type="ECO:0000313" key="6">
    <source>
        <dbReference type="EMBL" id="WFD49768.1"/>
    </source>
</evidence>
<evidence type="ECO:0000256" key="3">
    <source>
        <dbReference type="ARBA" id="ARBA00044493"/>
    </source>
</evidence>